<dbReference type="EMBL" id="JAIQCV010000002">
    <property type="protein sequence ID" value="KAH1120394.1"/>
    <property type="molecule type" value="Genomic_DNA"/>
</dbReference>
<dbReference type="PANTHER" id="PTHR45966">
    <property type="entry name" value="GDSL-LIKE LIPASE/ACYLHYDROLASE"/>
    <property type="match status" value="1"/>
</dbReference>
<gene>
    <name evidence="3" type="ORF">J1N35_003554</name>
</gene>
<name>A0A9D4AGV8_9ROSI</name>
<comment type="caution">
    <text evidence="3">The sequence shown here is derived from an EMBL/GenBank/DDBJ whole genome shotgun (WGS) entry which is preliminary data.</text>
</comment>
<dbReference type="Gene3D" id="3.40.50.1110">
    <property type="entry name" value="SGNH hydrolase"/>
    <property type="match status" value="1"/>
</dbReference>
<protein>
    <submittedName>
        <fullName evidence="3">Uncharacterized protein</fullName>
    </submittedName>
</protein>
<dbReference type="GO" id="GO:0016298">
    <property type="term" value="F:lipase activity"/>
    <property type="evidence" value="ECO:0007669"/>
    <property type="project" value="TreeGrafter"/>
</dbReference>
<feature type="signal peptide" evidence="2">
    <location>
        <begin position="1"/>
        <end position="26"/>
    </location>
</feature>
<evidence type="ECO:0000313" key="3">
    <source>
        <dbReference type="EMBL" id="KAH1120394.1"/>
    </source>
</evidence>
<evidence type="ECO:0000256" key="1">
    <source>
        <dbReference type="ARBA" id="ARBA00022729"/>
    </source>
</evidence>
<keyword evidence="4" id="KW-1185">Reference proteome</keyword>
<dbReference type="PANTHER" id="PTHR45966:SF36">
    <property type="entry name" value="INACTIVE GDSL ESTERASE_LIPASE-LIKE PROTEIN 25"/>
    <property type="match status" value="1"/>
</dbReference>
<feature type="chain" id="PRO_5039501925" evidence="2">
    <location>
        <begin position="27"/>
        <end position="98"/>
    </location>
</feature>
<dbReference type="Proteomes" id="UP000828251">
    <property type="component" value="Unassembled WGS sequence"/>
</dbReference>
<accession>A0A9D4AGV8</accession>
<dbReference type="InterPro" id="IPR044552">
    <property type="entry name" value="GLIP1-5/GLL25"/>
</dbReference>
<sequence length="98" mass="11498">MAKSISCHYICFFLSFVFIFVNLISCHNNKIELHHENHVALFIFGDSLLDNGNNNYISTILDFRANFWPYDETFFNYPTSKFSDGRLIPDFIAKYISL</sequence>
<proteinExistence type="predicted"/>
<dbReference type="AlphaFoldDB" id="A0A9D4AGV8"/>
<evidence type="ECO:0000313" key="4">
    <source>
        <dbReference type="Proteomes" id="UP000828251"/>
    </source>
</evidence>
<reference evidence="3 4" key="1">
    <citation type="journal article" date="2021" name="Plant Biotechnol. J.">
        <title>Multi-omics assisted identification of the key and species-specific regulatory components of drought-tolerant mechanisms in Gossypium stocksii.</title>
        <authorList>
            <person name="Yu D."/>
            <person name="Ke L."/>
            <person name="Zhang D."/>
            <person name="Wu Y."/>
            <person name="Sun Y."/>
            <person name="Mei J."/>
            <person name="Sun J."/>
            <person name="Sun Y."/>
        </authorList>
    </citation>
    <scope>NUCLEOTIDE SEQUENCE [LARGE SCALE GENOMIC DNA]</scope>
    <source>
        <strain evidence="4">cv. E1</strain>
        <tissue evidence="3">Leaf</tissue>
    </source>
</reference>
<dbReference type="InterPro" id="IPR036514">
    <property type="entry name" value="SGNH_hydro_sf"/>
</dbReference>
<evidence type="ECO:0000256" key="2">
    <source>
        <dbReference type="SAM" id="SignalP"/>
    </source>
</evidence>
<organism evidence="3 4">
    <name type="scientific">Gossypium stocksii</name>
    <dbReference type="NCBI Taxonomy" id="47602"/>
    <lineage>
        <taxon>Eukaryota</taxon>
        <taxon>Viridiplantae</taxon>
        <taxon>Streptophyta</taxon>
        <taxon>Embryophyta</taxon>
        <taxon>Tracheophyta</taxon>
        <taxon>Spermatophyta</taxon>
        <taxon>Magnoliopsida</taxon>
        <taxon>eudicotyledons</taxon>
        <taxon>Gunneridae</taxon>
        <taxon>Pentapetalae</taxon>
        <taxon>rosids</taxon>
        <taxon>malvids</taxon>
        <taxon>Malvales</taxon>
        <taxon>Malvaceae</taxon>
        <taxon>Malvoideae</taxon>
        <taxon>Gossypium</taxon>
    </lineage>
</organism>
<keyword evidence="1 2" id="KW-0732">Signal</keyword>
<dbReference type="OrthoDB" id="1000971at2759"/>